<keyword evidence="9 18" id="KW-0812">Transmembrane</keyword>
<feature type="transmembrane region" description="Helical" evidence="18">
    <location>
        <begin position="6"/>
        <end position="24"/>
    </location>
</feature>
<dbReference type="PANTHER" id="PTHR14269:SF62">
    <property type="entry name" value="CDP-DIACYLGLYCEROL--GLYCEROL-3-PHOSPHATE 3-PHOSPHATIDYLTRANSFERASE 1, CHLOROPLASTIC"/>
    <property type="match status" value="1"/>
</dbReference>
<keyword evidence="20" id="KW-1185">Reference proteome</keyword>
<dbReference type="EMBL" id="JOKH01000015">
    <property type="protein sequence ID" value="KEQ11524.1"/>
    <property type="molecule type" value="Genomic_DNA"/>
</dbReference>
<gene>
    <name evidence="19" type="ORF">GZ78_28895</name>
</gene>
<comment type="cofactor">
    <cofactor evidence="1">
        <name>Mn(2+)</name>
        <dbReference type="ChEBI" id="CHEBI:29035"/>
    </cofactor>
</comment>
<comment type="catalytic activity">
    <reaction evidence="15">
        <text>a CDP-1,2-diacyl-sn-glycerol + sn-glycerol 3-phosphate = a 1,2-diacyl-sn-glycero-3-phospho-(1'-sn-glycero-3'-phosphate) + CMP + H(+)</text>
        <dbReference type="Rhea" id="RHEA:12593"/>
        <dbReference type="ChEBI" id="CHEBI:15378"/>
        <dbReference type="ChEBI" id="CHEBI:57597"/>
        <dbReference type="ChEBI" id="CHEBI:58332"/>
        <dbReference type="ChEBI" id="CHEBI:60110"/>
        <dbReference type="ChEBI" id="CHEBI:60377"/>
        <dbReference type="EC" id="2.7.8.5"/>
    </reaction>
</comment>
<dbReference type="GO" id="GO:0005886">
    <property type="term" value="C:plasma membrane"/>
    <property type="evidence" value="ECO:0007669"/>
    <property type="project" value="TreeGrafter"/>
</dbReference>
<evidence type="ECO:0000256" key="4">
    <source>
        <dbReference type="ARBA" id="ARBA00010441"/>
    </source>
</evidence>
<comment type="similarity">
    <text evidence="4 17">Belongs to the CDP-alcohol phosphatidyltransferase class-I family.</text>
</comment>
<reference evidence="19 20" key="1">
    <citation type="submission" date="2014-06" db="EMBL/GenBank/DDBJ databases">
        <title>Whole Genome Sequences of Three Symbiotic Endozoicomonas Bacteria.</title>
        <authorList>
            <person name="Neave M.J."/>
            <person name="Apprill A."/>
            <person name="Voolstra C.R."/>
        </authorList>
    </citation>
    <scope>NUCLEOTIDE SEQUENCE [LARGE SCALE GENOMIC DNA]</scope>
    <source>
        <strain evidence="19 20">DSM 25634</strain>
    </source>
</reference>
<dbReference type="GO" id="GO:0050793">
    <property type="term" value="P:regulation of developmental process"/>
    <property type="evidence" value="ECO:0007669"/>
    <property type="project" value="UniProtKB-ARBA"/>
</dbReference>
<keyword evidence="12 18" id="KW-0472">Membrane</keyword>
<evidence type="ECO:0000256" key="3">
    <source>
        <dbReference type="ARBA" id="ARBA00005042"/>
    </source>
</evidence>
<keyword evidence="7" id="KW-0444">Lipid biosynthesis</keyword>
<keyword evidence="11" id="KW-0443">Lipid metabolism</keyword>
<accession>A0A081MZA1</accession>
<protein>
    <recommendedName>
        <fullName evidence="6 16">CDP-diacylglycerol--glycerol-3-phosphate 3-phosphatidyltransferase</fullName>
        <ecNumber evidence="5 16">2.7.8.5</ecNumber>
    </recommendedName>
</protein>
<name>A0A081MZA1_9GAMM</name>
<dbReference type="GO" id="GO:0005737">
    <property type="term" value="C:cytoplasm"/>
    <property type="evidence" value="ECO:0007669"/>
    <property type="project" value="UniProtKB-ARBA"/>
</dbReference>
<keyword evidence="8 17" id="KW-0808">Transferase</keyword>
<proteinExistence type="inferred from homology"/>
<comment type="subcellular location">
    <subcellularLocation>
        <location evidence="2">Membrane</location>
        <topology evidence="2">Multi-pass membrane protein</topology>
    </subcellularLocation>
</comment>
<keyword evidence="14" id="KW-1208">Phospholipid metabolism</keyword>
<evidence type="ECO:0000256" key="9">
    <source>
        <dbReference type="ARBA" id="ARBA00022692"/>
    </source>
</evidence>
<dbReference type="FunFam" id="1.20.120.1760:FF:000008">
    <property type="entry name" value="CDP-diacylglycerol--glycerol-3-phosphate 3-phosphatidyltransferase 2"/>
    <property type="match status" value="1"/>
</dbReference>
<evidence type="ECO:0000256" key="7">
    <source>
        <dbReference type="ARBA" id="ARBA00022516"/>
    </source>
</evidence>
<keyword evidence="13" id="KW-0594">Phospholipid biosynthesis</keyword>
<evidence type="ECO:0000256" key="1">
    <source>
        <dbReference type="ARBA" id="ARBA00001936"/>
    </source>
</evidence>
<dbReference type="GO" id="GO:0046474">
    <property type="term" value="P:glycerophospholipid biosynthetic process"/>
    <property type="evidence" value="ECO:0007669"/>
    <property type="project" value="TreeGrafter"/>
</dbReference>
<dbReference type="PIRSF" id="PIRSF000847">
    <property type="entry name" value="Phos_ph_gly_syn"/>
    <property type="match status" value="1"/>
</dbReference>
<dbReference type="InterPro" id="IPR000462">
    <property type="entry name" value="CDP-OH_P_trans"/>
</dbReference>
<dbReference type="InterPro" id="IPR048254">
    <property type="entry name" value="CDP_ALCOHOL_P_TRANSF_CS"/>
</dbReference>
<evidence type="ECO:0000256" key="14">
    <source>
        <dbReference type="ARBA" id="ARBA00023264"/>
    </source>
</evidence>
<dbReference type="GO" id="GO:0036094">
    <property type="term" value="F:small molecule binding"/>
    <property type="evidence" value="ECO:0007669"/>
    <property type="project" value="UniProtKB-ARBA"/>
</dbReference>
<evidence type="ECO:0000256" key="17">
    <source>
        <dbReference type="RuleBase" id="RU003750"/>
    </source>
</evidence>
<dbReference type="OrthoDB" id="9796672at2"/>
<evidence type="ECO:0000256" key="5">
    <source>
        <dbReference type="ARBA" id="ARBA00013170"/>
    </source>
</evidence>
<dbReference type="STRING" id="1137799.GZ78_28895"/>
<evidence type="ECO:0000256" key="8">
    <source>
        <dbReference type="ARBA" id="ARBA00022679"/>
    </source>
</evidence>
<dbReference type="NCBIfam" id="TIGR00560">
    <property type="entry name" value="pgsA"/>
    <property type="match status" value="1"/>
</dbReference>
<feature type="transmembrane region" description="Helical" evidence="18">
    <location>
        <begin position="86"/>
        <end position="106"/>
    </location>
</feature>
<dbReference type="PROSITE" id="PS00379">
    <property type="entry name" value="CDP_ALCOHOL_P_TRANSF"/>
    <property type="match status" value="1"/>
</dbReference>
<evidence type="ECO:0000256" key="12">
    <source>
        <dbReference type="ARBA" id="ARBA00023136"/>
    </source>
</evidence>
<dbReference type="InterPro" id="IPR050324">
    <property type="entry name" value="CDP-alcohol_PTase-I"/>
</dbReference>
<organism evidence="19 20">
    <name type="scientific">Endozoicomonas numazuensis</name>
    <dbReference type="NCBI Taxonomy" id="1137799"/>
    <lineage>
        <taxon>Bacteria</taxon>
        <taxon>Pseudomonadati</taxon>
        <taxon>Pseudomonadota</taxon>
        <taxon>Gammaproteobacteria</taxon>
        <taxon>Oceanospirillales</taxon>
        <taxon>Endozoicomonadaceae</taxon>
        <taxon>Endozoicomonas</taxon>
    </lineage>
</organism>
<evidence type="ECO:0000256" key="18">
    <source>
        <dbReference type="SAM" id="Phobius"/>
    </source>
</evidence>
<evidence type="ECO:0000256" key="6">
    <source>
        <dbReference type="ARBA" id="ARBA00014944"/>
    </source>
</evidence>
<dbReference type="AlphaFoldDB" id="A0A081MZA1"/>
<evidence type="ECO:0000256" key="10">
    <source>
        <dbReference type="ARBA" id="ARBA00022989"/>
    </source>
</evidence>
<evidence type="ECO:0000256" key="2">
    <source>
        <dbReference type="ARBA" id="ARBA00004141"/>
    </source>
</evidence>
<evidence type="ECO:0000256" key="13">
    <source>
        <dbReference type="ARBA" id="ARBA00023209"/>
    </source>
</evidence>
<dbReference type="RefSeq" id="WP_034843306.1">
    <property type="nucleotide sequence ID" value="NZ_JOKH01000015.1"/>
</dbReference>
<comment type="caution">
    <text evidence="19">The sequence shown here is derived from an EMBL/GenBank/DDBJ whole genome shotgun (WGS) entry which is preliminary data.</text>
</comment>
<keyword evidence="10 18" id="KW-1133">Transmembrane helix</keyword>
<dbReference type="Gene3D" id="1.20.120.1760">
    <property type="match status" value="1"/>
</dbReference>
<dbReference type="GO" id="GO:0008444">
    <property type="term" value="F:CDP-diacylglycerol-glycerol-3-phosphate 3-phosphatidyltransferase activity"/>
    <property type="evidence" value="ECO:0007669"/>
    <property type="project" value="UniProtKB-UniRule"/>
</dbReference>
<feature type="transmembrane region" description="Helical" evidence="18">
    <location>
        <begin position="150"/>
        <end position="173"/>
    </location>
</feature>
<dbReference type="InterPro" id="IPR004570">
    <property type="entry name" value="Phosphatidylglycerol_P_synth"/>
</dbReference>
<evidence type="ECO:0000313" key="19">
    <source>
        <dbReference type="EMBL" id="KEQ11524.1"/>
    </source>
</evidence>
<dbReference type="InterPro" id="IPR043130">
    <property type="entry name" value="CDP-OH_PTrfase_TM_dom"/>
</dbReference>
<dbReference type="EC" id="2.7.8.5" evidence="5 16"/>
<evidence type="ECO:0000256" key="16">
    <source>
        <dbReference type="NCBIfam" id="TIGR00560"/>
    </source>
</evidence>
<comment type="pathway">
    <text evidence="3">Phospholipid metabolism; phosphatidylglycerol biosynthesis; phosphatidylglycerol from CDP-diacylglycerol: step 1/2.</text>
</comment>
<evidence type="ECO:0000256" key="11">
    <source>
        <dbReference type="ARBA" id="ARBA00023098"/>
    </source>
</evidence>
<evidence type="ECO:0000313" key="20">
    <source>
        <dbReference type="Proteomes" id="UP000028073"/>
    </source>
</evidence>
<sequence>MNIPNILTLLRIVLVPFLVLVFYLPIEMRYTICAGIFAVAAVTDWFDGYLARRWDQTTPFGAFFDPVADKIMVATALCLLVEEFRAVWMTIPAMIIIGREIVISALREWMAELGKRTSVAVNMIGKLKTAGQMMAITLLLFAPIPLESVIGYVGLALLYVSSILTLWSMYVYLRAAWPDLTPFSKAEN</sequence>
<dbReference type="eggNOG" id="COG0558">
    <property type="taxonomic scope" value="Bacteria"/>
</dbReference>
<evidence type="ECO:0000256" key="15">
    <source>
        <dbReference type="ARBA" id="ARBA00048586"/>
    </source>
</evidence>
<feature type="transmembrane region" description="Helical" evidence="18">
    <location>
        <begin position="127"/>
        <end position="144"/>
    </location>
</feature>
<dbReference type="PANTHER" id="PTHR14269">
    <property type="entry name" value="CDP-DIACYLGLYCEROL--GLYCEROL-3-PHOSPHATE 3-PHOSPHATIDYLTRANSFERASE-RELATED"/>
    <property type="match status" value="1"/>
</dbReference>
<dbReference type="Pfam" id="PF01066">
    <property type="entry name" value="CDP-OH_P_transf"/>
    <property type="match status" value="1"/>
</dbReference>
<dbReference type="Proteomes" id="UP000028073">
    <property type="component" value="Unassembled WGS sequence"/>
</dbReference>